<dbReference type="EMBL" id="FNAB01000004">
    <property type="protein sequence ID" value="SDD41317.1"/>
    <property type="molecule type" value="Genomic_DNA"/>
</dbReference>
<keyword evidence="2" id="KW-1185">Reference proteome</keyword>
<name>A0A1G6UL59_9NOCA</name>
<accession>A0A1G6UL59</accession>
<proteinExistence type="predicted"/>
<protein>
    <submittedName>
        <fullName evidence="1">Putative transposase of IS4/5 family</fullName>
    </submittedName>
</protein>
<dbReference type="RefSeq" id="WP_072844645.1">
    <property type="nucleotide sequence ID" value="NZ_FNAB01000004.1"/>
</dbReference>
<dbReference type="Proteomes" id="UP000199417">
    <property type="component" value="Unassembled WGS sequence"/>
</dbReference>
<dbReference type="AlphaFoldDB" id="A0A1G6UL59"/>
<evidence type="ECO:0000313" key="1">
    <source>
        <dbReference type="EMBL" id="SDD41317.1"/>
    </source>
</evidence>
<sequence length="65" mass="7090">MSRTEYLSDAQWALIEPLLPSVGEQGGRPFRNKKAELVGASPFRGSPVPLWASDHTGVVAELKLK</sequence>
<gene>
    <name evidence="1" type="ORF">SAMN05444580_104208</name>
</gene>
<reference evidence="1 2" key="1">
    <citation type="submission" date="2016-10" db="EMBL/GenBank/DDBJ databases">
        <authorList>
            <person name="de Groot N.N."/>
        </authorList>
    </citation>
    <scope>NUCLEOTIDE SEQUENCE [LARGE SCALE GENOMIC DNA]</scope>
    <source>
        <strain evidence="1 2">JCM 11308</strain>
    </source>
</reference>
<evidence type="ECO:0000313" key="2">
    <source>
        <dbReference type="Proteomes" id="UP000199417"/>
    </source>
</evidence>
<organism evidence="1 2">
    <name type="scientific">Rhodococcus tukisamuensis</name>
    <dbReference type="NCBI Taxonomy" id="168276"/>
    <lineage>
        <taxon>Bacteria</taxon>
        <taxon>Bacillati</taxon>
        <taxon>Actinomycetota</taxon>
        <taxon>Actinomycetes</taxon>
        <taxon>Mycobacteriales</taxon>
        <taxon>Nocardiaceae</taxon>
        <taxon>Rhodococcus</taxon>
    </lineage>
</organism>